<feature type="region of interest" description="Disordered" evidence="1">
    <location>
        <begin position="1"/>
        <end position="76"/>
    </location>
</feature>
<gene>
    <name evidence="3" type="primary">CUNH5orf52</name>
</gene>
<dbReference type="CTD" id="113430093"/>
<dbReference type="Proteomes" id="UP000695026">
    <property type="component" value="Unplaced"/>
</dbReference>
<protein>
    <submittedName>
        <fullName evidence="3">Uncharacterized protein C5orf52 homolog</fullName>
    </submittedName>
</protein>
<evidence type="ECO:0000256" key="1">
    <source>
        <dbReference type="SAM" id="MobiDB-lite"/>
    </source>
</evidence>
<sequence length="190" mass="21433">MFSLPMGSKAFSPPPSGKESNGWEELPSHSNGGLIAPSSLAMLAGDTGSHSPTLPEEEEESPGGAQEPLSSGSQQNCSETALKTFLPKSHLAQVIIRDNVSVQRVQDVKVRHIEESKRKVENLFDQMKKRFIHDQQKKTFRWKKEYSHYQRMLEEIDKQNLTRQLGSSLKLLESQKSSMTGRFPKPDRVR</sequence>
<dbReference type="Pfam" id="PF17666">
    <property type="entry name" value="DUF5528"/>
    <property type="match status" value="1"/>
</dbReference>
<accession>A0A9F5IYT7</accession>
<name>A0A9F5IYT7_PYTBI</name>
<dbReference type="AlphaFoldDB" id="A0A9F5IYT7"/>
<proteinExistence type="predicted"/>
<dbReference type="PANTHER" id="PTHR35666">
    <property type="entry name" value="SIMILAR TO RIKEN CDNA 4921536K21"/>
    <property type="match status" value="1"/>
</dbReference>
<dbReference type="PANTHER" id="PTHR35666:SF1">
    <property type="entry name" value="SIMILAR TO RIKEN CDNA 4921536K21"/>
    <property type="match status" value="1"/>
</dbReference>
<dbReference type="InterPro" id="IPR038935">
    <property type="entry name" value="C5orf52"/>
</dbReference>
<dbReference type="GeneID" id="112541357"/>
<keyword evidence="2" id="KW-1185">Reference proteome</keyword>
<evidence type="ECO:0000313" key="3">
    <source>
        <dbReference type="RefSeq" id="XP_025026218.1"/>
    </source>
</evidence>
<organism evidence="2 3">
    <name type="scientific">Python bivittatus</name>
    <name type="common">Burmese python</name>
    <name type="synonym">Python molurus bivittatus</name>
    <dbReference type="NCBI Taxonomy" id="176946"/>
    <lineage>
        <taxon>Eukaryota</taxon>
        <taxon>Metazoa</taxon>
        <taxon>Chordata</taxon>
        <taxon>Craniata</taxon>
        <taxon>Vertebrata</taxon>
        <taxon>Euteleostomi</taxon>
        <taxon>Lepidosauria</taxon>
        <taxon>Squamata</taxon>
        <taxon>Bifurcata</taxon>
        <taxon>Unidentata</taxon>
        <taxon>Episquamata</taxon>
        <taxon>Toxicofera</taxon>
        <taxon>Serpentes</taxon>
        <taxon>Henophidia</taxon>
        <taxon>Pythonidae</taxon>
        <taxon>Python</taxon>
    </lineage>
</organism>
<evidence type="ECO:0000313" key="2">
    <source>
        <dbReference type="Proteomes" id="UP000695026"/>
    </source>
</evidence>
<dbReference type="KEGG" id="pbi:112541357"/>
<reference evidence="3" key="1">
    <citation type="submission" date="2025-08" db="UniProtKB">
        <authorList>
            <consortium name="RefSeq"/>
        </authorList>
    </citation>
    <scope>IDENTIFICATION</scope>
    <source>
        <tissue evidence="3">Liver</tissue>
    </source>
</reference>
<dbReference type="RefSeq" id="XP_025026218.1">
    <property type="nucleotide sequence ID" value="XM_025170450.1"/>
</dbReference>
<dbReference type="OrthoDB" id="9834990at2759"/>